<dbReference type="Proteomes" id="UP000193648">
    <property type="component" value="Unassembled WGS sequence"/>
</dbReference>
<dbReference type="InParanoid" id="A0A1Y2GKQ6"/>
<gene>
    <name evidence="1" type="ORF">BCR41DRAFT_423875</name>
</gene>
<proteinExistence type="predicted"/>
<accession>A0A1Y2GKQ6</accession>
<protein>
    <submittedName>
        <fullName evidence="1">Uncharacterized protein</fullName>
    </submittedName>
</protein>
<dbReference type="AlphaFoldDB" id="A0A1Y2GKQ6"/>
<keyword evidence="2" id="KW-1185">Reference proteome</keyword>
<evidence type="ECO:0000313" key="1">
    <source>
        <dbReference type="EMBL" id="ORZ10325.1"/>
    </source>
</evidence>
<sequence length="227" mass="25748">MTTTTSSLADMTSWLMAREPGYLVIQLLSPFGKPIEEYRERKGRRGFKVRKILMSLQGMGRRLKCIRRLLGFKLKELQSVRYRRLSKVPQDKVPFRLTSTVSGVDYHLTEIRNIVKSQQDVRAIWGREPGKIKTLGIDLGQACVVGTSALLPVAEGDPNVFHNLAVKQKVMYQPTLKFRRWLEDKQSAAPAGAYSISDLESRLPSLRGENASIERYLSELGSARRIL</sequence>
<dbReference type="EMBL" id="MCFF01000031">
    <property type="protein sequence ID" value="ORZ10325.1"/>
    <property type="molecule type" value="Genomic_DNA"/>
</dbReference>
<evidence type="ECO:0000313" key="2">
    <source>
        <dbReference type="Proteomes" id="UP000193648"/>
    </source>
</evidence>
<organism evidence="1 2">
    <name type="scientific">Lobosporangium transversale</name>
    <dbReference type="NCBI Taxonomy" id="64571"/>
    <lineage>
        <taxon>Eukaryota</taxon>
        <taxon>Fungi</taxon>
        <taxon>Fungi incertae sedis</taxon>
        <taxon>Mucoromycota</taxon>
        <taxon>Mortierellomycotina</taxon>
        <taxon>Mortierellomycetes</taxon>
        <taxon>Mortierellales</taxon>
        <taxon>Mortierellaceae</taxon>
        <taxon>Lobosporangium</taxon>
    </lineage>
</organism>
<dbReference type="OrthoDB" id="2441991at2759"/>
<dbReference type="RefSeq" id="XP_021879232.1">
    <property type="nucleotide sequence ID" value="XM_022030344.1"/>
</dbReference>
<dbReference type="GeneID" id="33572186"/>
<reference evidence="1 2" key="1">
    <citation type="submission" date="2016-07" db="EMBL/GenBank/DDBJ databases">
        <title>Pervasive Adenine N6-methylation of Active Genes in Fungi.</title>
        <authorList>
            <consortium name="DOE Joint Genome Institute"/>
            <person name="Mondo S.J."/>
            <person name="Dannebaum R.O."/>
            <person name="Kuo R.C."/>
            <person name="Labutti K."/>
            <person name="Haridas S."/>
            <person name="Kuo A."/>
            <person name="Salamov A."/>
            <person name="Ahrendt S.R."/>
            <person name="Lipzen A."/>
            <person name="Sullivan W."/>
            <person name="Andreopoulos W.B."/>
            <person name="Clum A."/>
            <person name="Lindquist E."/>
            <person name="Daum C."/>
            <person name="Ramamoorthy G.K."/>
            <person name="Gryganskyi A."/>
            <person name="Culley D."/>
            <person name="Magnuson J.K."/>
            <person name="James T.Y."/>
            <person name="O'Malley M.A."/>
            <person name="Stajich J.E."/>
            <person name="Spatafora J.W."/>
            <person name="Visel A."/>
            <person name="Grigoriev I.V."/>
        </authorList>
    </citation>
    <scope>NUCLEOTIDE SEQUENCE [LARGE SCALE GENOMIC DNA]</scope>
    <source>
        <strain evidence="1 2">NRRL 3116</strain>
    </source>
</reference>
<comment type="caution">
    <text evidence="1">The sequence shown here is derived from an EMBL/GenBank/DDBJ whole genome shotgun (WGS) entry which is preliminary data.</text>
</comment>
<name>A0A1Y2GKQ6_9FUNG</name>